<gene>
    <name evidence="1" type="ORF">Adt_11513</name>
</gene>
<dbReference type="AlphaFoldDB" id="A0ABD1UN53"/>
<dbReference type="EMBL" id="JBFOLK010000003">
    <property type="protein sequence ID" value="KAL2526459.1"/>
    <property type="molecule type" value="Genomic_DNA"/>
</dbReference>
<accession>A0ABD1UN53</accession>
<protein>
    <submittedName>
        <fullName evidence="1">Transcription factor interactor and regulator CCHC(Zn) family</fullName>
    </submittedName>
</protein>
<sequence length="143" mass="16052">MVSFTKYSKCNGPFWVSKYLDRLARCLGLPFLSSATPILLPPPSVSSFMIIKLDRSNYSLWFAKLVLVLHGRKLMGIVDGYIPCPPHSLSDDDGNCFNVVNPDFESWFEKDQIILGWINTSFTPTVVSTVARATSTHATWLFS</sequence>
<name>A0ABD1UN53_9LAMI</name>
<comment type="caution">
    <text evidence="1">The sequence shown here is derived from an EMBL/GenBank/DDBJ whole genome shotgun (WGS) entry which is preliminary data.</text>
</comment>
<reference evidence="2" key="1">
    <citation type="submission" date="2024-07" db="EMBL/GenBank/DDBJ databases">
        <title>Two chromosome-level genome assemblies of Korean endemic species Abeliophyllum distichum and Forsythia ovata (Oleaceae).</title>
        <authorList>
            <person name="Jang H."/>
        </authorList>
    </citation>
    <scope>NUCLEOTIDE SEQUENCE [LARGE SCALE GENOMIC DNA]</scope>
</reference>
<proteinExistence type="predicted"/>
<organism evidence="1 2">
    <name type="scientific">Abeliophyllum distichum</name>
    <dbReference type="NCBI Taxonomy" id="126358"/>
    <lineage>
        <taxon>Eukaryota</taxon>
        <taxon>Viridiplantae</taxon>
        <taxon>Streptophyta</taxon>
        <taxon>Embryophyta</taxon>
        <taxon>Tracheophyta</taxon>
        <taxon>Spermatophyta</taxon>
        <taxon>Magnoliopsida</taxon>
        <taxon>eudicotyledons</taxon>
        <taxon>Gunneridae</taxon>
        <taxon>Pentapetalae</taxon>
        <taxon>asterids</taxon>
        <taxon>lamiids</taxon>
        <taxon>Lamiales</taxon>
        <taxon>Oleaceae</taxon>
        <taxon>Forsythieae</taxon>
        <taxon>Abeliophyllum</taxon>
    </lineage>
</organism>
<dbReference type="PANTHER" id="PTHR47481:SF22">
    <property type="entry name" value="RETROTRANSPOSON GAG DOMAIN-CONTAINING PROTEIN"/>
    <property type="match status" value="1"/>
</dbReference>
<keyword evidence="2" id="KW-1185">Reference proteome</keyword>
<evidence type="ECO:0000313" key="2">
    <source>
        <dbReference type="Proteomes" id="UP001604336"/>
    </source>
</evidence>
<evidence type="ECO:0000313" key="1">
    <source>
        <dbReference type="EMBL" id="KAL2526459.1"/>
    </source>
</evidence>
<dbReference type="Proteomes" id="UP001604336">
    <property type="component" value="Unassembled WGS sequence"/>
</dbReference>
<dbReference type="PANTHER" id="PTHR47481">
    <property type="match status" value="1"/>
</dbReference>